<proteinExistence type="predicted"/>
<evidence type="ECO:0000259" key="2">
    <source>
        <dbReference type="SMART" id="SM00507"/>
    </source>
</evidence>
<dbReference type="Proteomes" id="UP001595816">
    <property type="component" value="Unassembled WGS sequence"/>
</dbReference>
<feature type="domain" description="HNH nuclease" evidence="2">
    <location>
        <begin position="370"/>
        <end position="422"/>
    </location>
</feature>
<sequence>MGGVLVQVEADVAELAAGPLWTLSDAEITDEVRRVHAVIQQLSGRLLTLIGTADSREIPYNAGATGTANWLTFLLAMRHRDAVAWTKLAQLLPETPVAEEALAAGRVNVEQARVIAKTVHDLPSAVGEMGKAKAAEVLTKLAADDRLRPEALENHRSQILELVAPEIAEERLRKDLERAERSAYERRDFTLIPYGEGEYRIRGVLDAEAAATIRTALDPLSGPRKPAPTAAAALGGGSAAGGADGGGAGGGEYRADAVDGDRAPARVLPGEPDLRSAGARRADALVEICQRIMNAGELPDNGGEKPHLTITLPWDALQAKVGAGLLDTGDLLTPETVRRLACDAMIIPAVLGGDGQVLDVGRARRLIDGPLRRALVLRDKGCAFPGCDRPPQWSHGHHIRSWADGGSTCLANSVLLCGFHHREIHHGHWEVRMRPDGFPEFLPPTFVDPQRRPVRNTLHRRC</sequence>
<feature type="compositionally biased region" description="Gly residues" evidence="1">
    <location>
        <begin position="234"/>
        <end position="252"/>
    </location>
</feature>
<accession>A0ABV8LLY1</accession>
<protein>
    <submittedName>
        <fullName evidence="3">DUF222 domain-containing protein</fullName>
    </submittedName>
</protein>
<keyword evidence="4" id="KW-1185">Reference proteome</keyword>
<dbReference type="InterPro" id="IPR003615">
    <property type="entry name" value="HNH_nuc"/>
</dbReference>
<dbReference type="SMART" id="SM00507">
    <property type="entry name" value="HNHc"/>
    <property type="match status" value="1"/>
</dbReference>
<dbReference type="RefSeq" id="WP_253749737.1">
    <property type="nucleotide sequence ID" value="NZ_JAMZDZ010000001.1"/>
</dbReference>
<feature type="region of interest" description="Disordered" evidence="1">
    <location>
        <begin position="219"/>
        <end position="254"/>
    </location>
</feature>
<dbReference type="CDD" id="cd00085">
    <property type="entry name" value="HNHc"/>
    <property type="match status" value="1"/>
</dbReference>
<organism evidence="3 4">
    <name type="scientific">Hamadaea flava</name>
    <dbReference type="NCBI Taxonomy" id="1742688"/>
    <lineage>
        <taxon>Bacteria</taxon>
        <taxon>Bacillati</taxon>
        <taxon>Actinomycetota</taxon>
        <taxon>Actinomycetes</taxon>
        <taxon>Micromonosporales</taxon>
        <taxon>Micromonosporaceae</taxon>
        <taxon>Hamadaea</taxon>
    </lineage>
</organism>
<reference evidence="4" key="1">
    <citation type="journal article" date="2019" name="Int. J. Syst. Evol. Microbiol.">
        <title>The Global Catalogue of Microorganisms (GCM) 10K type strain sequencing project: providing services to taxonomists for standard genome sequencing and annotation.</title>
        <authorList>
            <consortium name="The Broad Institute Genomics Platform"/>
            <consortium name="The Broad Institute Genome Sequencing Center for Infectious Disease"/>
            <person name="Wu L."/>
            <person name="Ma J."/>
        </authorList>
    </citation>
    <scope>NUCLEOTIDE SEQUENCE [LARGE SCALE GENOMIC DNA]</scope>
    <source>
        <strain evidence="4">CGMCC 4.7289</strain>
    </source>
</reference>
<name>A0ABV8LLY1_9ACTN</name>
<comment type="caution">
    <text evidence="3">The sequence shown here is derived from an EMBL/GenBank/DDBJ whole genome shotgun (WGS) entry which is preliminary data.</text>
</comment>
<evidence type="ECO:0000256" key="1">
    <source>
        <dbReference type="SAM" id="MobiDB-lite"/>
    </source>
</evidence>
<dbReference type="Pfam" id="PF02720">
    <property type="entry name" value="DUF222"/>
    <property type="match status" value="1"/>
</dbReference>
<evidence type="ECO:0000313" key="4">
    <source>
        <dbReference type="Proteomes" id="UP001595816"/>
    </source>
</evidence>
<dbReference type="InterPro" id="IPR003870">
    <property type="entry name" value="DUF222"/>
</dbReference>
<gene>
    <name evidence="3" type="ORF">ACFOZ4_15355</name>
</gene>
<evidence type="ECO:0000313" key="3">
    <source>
        <dbReference type="EMBL" id="MFC4131986.1"/>
    </source>
</evidence>
<dbReference type="EMBL" id="JBHSAY010000008">
    <property type="protein sequence ID" value="MFC4131986.1"/>
    <property type="molecule type" value="Genomic_DNA"/>
</dbReference>